<keyword evidence="6 14" id="KW-0732">Signal</keyword>
<evidence type="ECO:0000256" key="14">
    <source>
        <dbReference type="SAM" id="SignalP"/>
    </source>
</evidence>
<keyword evidence="5 12" id="KW-0812">Transmembrane</keyword>
<organism evidence="17 18">
    <name type="scientific">Rhodoferax koreensis</name>
    <dbReference type="NCBI Taxonomy" id="1842727"/>
    <lineage>
        <taxon>Bacteria</taxon>
        <taxon>Pseudomonadati</taxon>
        <taxon>Pseudomonadota</taxon>
        <taxon>Betaproteobacteria</taxon>
        <taxon>Burkholderiales</taxon>
        <taxon>Comamonadaceae</taxon>
        <taxon>Rhodoferax</taxon>
    </lineage>
</organism>
<evidence type="ECO:0000256" key="4">
    <source>
        <dbReference type="ARBA" id="ARBA00022452"/>
    </source>
</evidence>
<keyword evidence="4 12" id="KW-1134">Transmembrane beta strand</keyword>
<evidence type="ECO:0000256" key="5">
    <source>
        <dbReference type="ARBA" id="ARBA00022692"/>
    </source>
</evidence>
<evidence type="ECO:0000313" key="18">
    <source>
        <dbReference type="Proteomes" id="UP000186609"/>
    </source>
</evidence>
<reference evidence="17 18" key="1">
    <citation type="submission" date="2017-01" db="EMBL/GenBank/DDBJ databases">
        <authorList>
            <person name="Mah S.A."/>
            <person name="Swanson W.J."/>
            <person name="Moy G.W."/>
            <person name="Vacquier V.D."/>
        </authorList>
    </citation>
    <scope>NUCLEOTIDE SEQUENCE [LARGE SCALE GENOMIC DNA]</scope>
    <source>
        <strain evidence="17 18">DCY110</strain>
    </source>
</reference>
<dbReference type="Pfam" id="PF00593">
    <property type="entry name" value="TonB_dep_Rec_b-barrel"/>
    <property type="match status" value="1"/>
</dbReference>
<dbReference type="GO" id="GO:0006811">
    <property type="term" value="P:monoatomic ion transport"/>
    <property type="evidence" value="ECO:0007669"/>
    <property type="project" value="UniProtKB-KW"/>
</dbReference>
<evidence type="ECO:0000256" key="3">
    <source>
        <dbReference type="ARBA" id="ARBA00022448"/>
    </source>
</evidence>
<dbReference type="STRING" id="1842727.RD110_11225"/>
<proteinExistence type="inferred from homology"/>
<evidence type="ECO:0000256" key="10">
    <source>
        <dbReference type="ARBA" id="ARBA00023170"/>
    </source>
</evidence>
<dbReference type="RefSeq" id="WP_076199481.1">
    <property type="nucleotide sequence ID" value="NZ_CP019236.1"/>
</dbReference>
<accession>A0A1P8JVD9</accession>
<evidence type="ECO:0000256" key="2">
    <source>
        <dbReference type="ARBA" id="ARBA00009810"/>
    </source>
</evidence>
<dbReference type="AlphaFoldDB" id="A0A1P8JVD9"/>
<dbReference type="CDD" id="cd01347">
    <property type="entry name" value="ligand_gated_channel"/>
    <property type="match status" value="1"/>
</dbReference>
<keyword evidence="10 17" id="KW-0675">Receptor</keyword>
<comment type="similarity">
    <text evidence="2 12 13">Belongs to the TonB-dependent receptor family.</text>
</comment>
<feature type="domain" description="TonB-dependent receptor plug" evidence="16">
    <location>
        <begin position="46"/>
        <end position="150"/>
    </location>
</feature>
<evidence type="ECO:0000256" key="8">
    <source>
        <dbReference type="ARBA" id="ARBA00023077"/>
    </source>
</evidence>
<evidence type="ECO:0000256" key="6">
    <source>
        <dbReference type="ARBA" id="ARBA00022729"/>
    </source>
</evidence>
<evidence type="ECO:0000313" key="17">
    <source>
        <dbReference type="EMBL" id="APW37698.1"/>
    </source>
</evidence>
<dbReference type="KEGG" id="rhy:RD110_11225"/>
<feature type="chain" id="PRO_5012681655" evidence="14">
    <location>
        <begin position="28"/>
        <end position="613"/>
    </location>
</feature>
<protein>
    <submittedName>
        <fullName evidence="17">TonB-dependent receptor</fullName>
    </submittedName>
</protein>
<evidence type="ECO:0000256" key="1">
    <source>
        <dbReference type="ARBA" id="ARBA00004571"/>
    </source>
</evidence>
<keyword evidence="8 13" id="KW-0798">TonB box</keyword>
<keyword evidence="7" id="KW-0406">Ion transport</keyword>
<sequence length="613" mass="65458">MKNCVSAWRLAALPVALAAAFTSLASAQSLKETVVTATRTEQNLVDLVADVSIVDRDTIEKSGAVGVADVLARLPGVEITRNGGPGNATSVFLRGAESRFTAVYIDGIRIDSQATGGAPWEQIPLSRIERIEVLRGPAAAVYGSDAIGGVIQLFTRKGEGKPAPTVGLGLGSRGTRTAEAGISGGFATSGEGSPVIDYALGISHERSDGFNARPIATANPDDDGYSRTSGNARVGLQIDARQRIEGTWLASNLNSQYDGSLTADDRNHNQLRTAGAAWLSKWTDRYATRVQLSESTTQYSTTPSVYLTETRLRNFLFQNEYRLGAHLFTAALERREDRLQNPTGTPAIDGERAQTGLALGYGYTAGPHSVQANLRRDHDSEFGGKTTGSAAYGYALTPQWRATVSAGNSFRAPTLYQRFSEYGKASLQPESGHNVEAGLRWTEGATSVGMVAYRNRVKNLIVFGGAGACASAFGCYDSVGRAEYKGVTLTANHSVAGVSLRGSIDVQDPRDLDSDHQLARRARRHAAFGADTRVAGWTVGAEVQLSARRFDNAANTAVLGGYGVANLYADTQVTRDLTLLARLNNLGDKSYQTARTYANEGRSLYVGLKWAPQ</sequence>
<dbReference type="SUPFAM" id="SSF56935">
    <property type="entry name" value="Porins"/>
    <property type="match status" value="1"/>
</dbReference>
<dbReference type="InterPro" id="IPR036942">
    <property type="entry name" value="Beta-barrel_TonB_sf"/>
</dbReference>
<evidence type="ECO:0000256" key="12">
    <source>
        <dbReference type="PROSITE-ProRule" id="PRU01360"/>
    </source>
</evidence>
<dbReference type="Gene3D" id="2.170.130.10">
    <property type="entry name" value="TonB-dependent receptor, plug domain"/>
    <property type="match status" value="1"/>
</dbReference>
<evidence type="ECO:0000256" key="7">
    <source>
        <dbReference type="ARBA" id="ARBA00023065"/>
    </source>
</evidence>
<dbReference type="PROSITE" id="PS52016">
    <property type="entry name" value="TONB_DEPENDENT_REC_3"/>
    <property type="match status" value="1"/>
</dbReference>
<dbReference type="PANTHER" id="PTHR30069:SF53">
    <property type="entry name" value="COLICIN I RECEPTOR-RELATED"/>
    <property type="match status" value="1"/>
</dbReference>
<keyword evidence="11 12" id="KW-0998">Cell outer membrane</keyword>
<dbReference type="OrthoDB" id="183532at2"/>
<feature type="domain" description="TonB-dependent receptor-like beta-barrel" evidence="15">
    <location>
        <begin position="220"/>
        <end position="586"/>
    </location>
</feature>
<name>A0A1P8JVD9_9BURK</name>
<dbReference type="Pfam" id="PF07715">
    <property type="entry name" value="Plug"/>
    <property type="match status" value="1"/>
</dbReference>
<evidence type="ECO:0000256" key="13">
    <source>
        <dbReference type="RuleBase" id="RU003357"/>
    </source>
</evidence>
<dbReference type="InterPro" id="IPR000531">
    <property type="entry name" value="Beta-barrel_TonB"/>
</dbReference>
<dbReference type="InterPro" id="IPR037066">
    <property type="entry name" value="Plug_dom_sf"/>
</dbReference>
<keyword evidence="9 12" id="KW-0472">Membrane</keyword>
<dbReference type="GO" id="GO:0009279">
    <property type="term" value="C:cell outer membrane"/>
    <property type="evidence" value="ECO:0007669"/>
    <property type="project" value="UniProtKB-SubCell"/>
</dbReference>
<dbReference type="InterPro" id="IPR039426">
    <property type="entry name" value="TonB-dep_rcpt-like"/>
</dbReference>
<evidence type="ECO:0000259" key="16">
    <source>
        <dbReference type="Pfam" id="PF07715"/>
    </source>
</evidence>
<keyword evidence="3 12" id="KW-0813">Transport</keyword>
<comment type="subcellular location">
    <subcellularLocation>
        <location evidence="1 12">Cell outer membrane</location>
        <topology evidence="1 12">Multi-pass membrane protein</topology>
    </subcellularLocation>
</comment>
<gene>
    <name evidence="17" type="ORF">RD110_11225</name>
</gene>
<keyword evidence="18" id="KW-1185">Reference proteome</keyword>
<dbReference type="PANTHER" id="PTHR30069">
    <property type="entry name" value="TONB-DEPENDENT OUTER MEMBRANE RECEPTOR"/>
    <property type="match status" value="1"/>
</dbReference>
<dbReference type="EMBL" id="CP019236">
    <property type="protein sequence ID" value="APW37698.1"/>
    <property type="molecule type" value="Genomic_DNA"/>
</dbReference>
<evidence type="ECO:0000256" key="11">
    <source>
        <dbReference type="ARBA" id="ARBA00023237"/>
    </source>
</evidence>
<feature type="signal peptide" evidence="14">
    <location>
        <begin position="1"/>
        <end position="27"/>
    </location>
</feature>
<evidence type="ECO:0000259" key="15">
    <source>
        <dbReference type="Pfam" id="PF00593"/>
    </source>
</evidence>
<dbReference type="Gene3D" id="2.40.170.20">
    <property type="entry name" value="TonB-dependent receptor, beta-barrel domain"/>
    <property type="match status" value="1"/>
</dbReference>
<dbReference type="InterPro" id="IPR012910">
    <property type="entry name" value="Plug_dom"/>
</dbReference>
<evidence type="ECO:0000256" key="9">
    <source>
        <dbReference type="ARBA" id="ARBA00023136"/>
    </source>
</evidence>
<dbReference type="Proteomes" id="UP000186609">
    <property type="component" value="Chromosome"/>
</dbReference>
<dbReference type="GO" id="GO:0015889">
    <property type="term" value="P:cobalamin transport"/>
    <property type="evidence" value="ECO:0007669"/>
    <property type="project" value="TreeGrafter"/>
</dbReference>